<reference evidence="10" key="1">
    <citation type="submission" date="2018-05" db="EMBL/GenBank/DDBJ databases">
        <title>Pseudarcicella sp. HME7025 Genome sequencing and assembly.</title>
        <authorList>
            <person name="Kim H."/>
            <person name="Kang H."/>
            <person name="Joh K."/>
        </authorList>
    </citation>
    <scope>NUCLEOTIDE SEQUENCE [LARGE SCALE GENOMIC DNA]</scope>
    <source>
        <strain evidence="10">HME7025</strain>
    </source>
</reference>
<dbReference type="OrthoDB" id="9811587at2"/>
<evidence type="ECO:0000256" key="1">
    <source>
        <dbReference type="ARBA" id="ARBA00004442"/>
    </source>
</evidence>
<proteinExistence type="inferred from homology"/>
<dbReference type="PANTHER" id="PTHR30026:SF20">
    <property type="entry name" value="OUTER MEMBRANE PROTEIN TOLC"/>
    <property type="match status" value="1"/>
</dbReference>
<dbReference type="GO" id="GO:1990281">
    <property type="term" value="C:efflux pump complex"/>
    <property type="evidence" value="ECO:0007669"/>
    <property type="project" value="TreeGrafter"/>
</dbReference>
<keyword evidence="6" id="KW-0472">Membrane</keyword>
<dbReference type="GO" id="GO:0015288">
    <property type="term" value="F:porin activity"/>
    <property type="evidence" value="ECO:0007669"/>
    <property type="project" value="TreeGrafter"/>
</dbReference>
<keyword evidence="4" id="KW-1134">Transmembrane beta strand</keyword>
<dbReference type="KEGG" id="psez:HME7025_00024"/>
<dbReference type="InterPro" id="IPR003423">
    <property type="entry name" value="OMP_efflux"/>
</dbReference>
<evidence type="ECO:0000313" key="9">
    <source>
        <dbReference type="EMBL" id="AWL07909.1"/>
    </source>
</evidence>
<evidence type="ECO:0000256" key="7">
    <source>
        <dbReference type="ARBA" id="ARBA00023237"/>
    </source>
</evidence>
<keyword evidence="8" id="KW-0732">Signal</keyword>
<evidence type="ECO:0000256" key="8">
    <source>
        <dbReference type="SAM" id="SignalP"/>
    </source>
</evidence>
<dbReference type="AlphaFoldDB" id="A0A2S2DRH7"/>
<dbReference type="SUPFAM" id="SSF56954">
    <property type="entry name" value="Outer membrane efflux proteins (OEP)"/>
    <property type="match status" value="1"/>
</dbReference>
<comment type="subcellular location">
    <subcellularLocation>
        <location evidence="1">Cell outer membrane</location>
    </subcellularLocation>
</comment>
<feature type="chain" id="PRO_5015441456" description="TolC family protein" evidence="8">
    <location>
        <begin position="23"/>
        <end position="488"/>
    </location>
</feature>
<sequence>MYRKSFPTIASLFALLFTLAFAAQAQTAIQGNGTLVKLKLTQAVDIALQHNLNVKSYQVSMQNAELQFQQAKFNQLPSLSGNINQSASFGRSINPYTNGYDSRNINYNNLGLNANVLLFNGGQLKNNILQTEFTLKATQEDLQSIRENISLQVVLSYLSILNAEDQLAIAKTQTEITKLQIERTQKLVNAGSVAISTLLDLKAQLANEESNVVSFQSALDINKLTLLQLLNDSAISQFELERIQVPVPNSSAYELSIADIYAKAVEAQPLVRAADFRVQGAAKSVDVAKAFRLPTLSLSGSWSANQSNALKSVQVLGTQEVTLGNVNVGGVNYPLTTTQPKYGEGSTVGYFDQLNNTQNKVVSLNLSIPIFTKYQNRTRVSQANLQKVNAEIEASKARLTLRQNIEQAYVNMLNAAKKYEAGLTQVSALEESFRASESKFGAGTIDFVSYNLQKTNLDKAKLSLVQSKYDYVFRTKILDYYQGKNLTF</sequence>
<evidence type="ECO:0000256" key="2">
    <source>
        <dbReference type="ARBA" id="ARBA00007613"/>
    </source>
</evidence>
<keyword evidence="10" id="KW-1185">Reference proteome</keyword>
<dbReference type="GO" id="GO:0015562">
    <property type="term" value="F:efflux transmembrane transporter activity"/>
    <property type="evidence" value="ECO:0007669"/>
    <property type="project" value="InterPro"/>
</dbReference>
<feature type="signal peptide" evidence="8">
    <location>
        <begin position="1"/>
        <end position="22"/>
    </location>
</feature>
<evidence type="ECO:0000313" key="10">
    <source>
        <dbReference type="Proteomes" id="UP000245468"/>
    </source>
</evidence>
<keyword evidence="5" id="KW-0812">Transmembrane</keyword>
<dbReference type="Pfam" id="PF02321">
    <property type="entry name" value="OEP"/>
    <property type="match status" value="2"/>
</dbReference>
<organism evidence="9 10">
    <name type="scientific">Aquirufa nivalisilvae</name>
    <dbReference type="NCBI Taxonomy" id="2516557"/>
    <lineage>
        <taxon>Bacteria</taxon>
        <taxon>Pseudomonadati</taxon>
        <taxon>Bacteroidota</taxon>
        <taxon>Cytophagia</taxon>
        <taxon>Cytophagales</taxon>
        <taxon>Flectobacillaceae</taxon>
        <taxon>Aquirufa</taxon>
    </lineage>
</organism>
<comment type="similarity">
    <text evidence="2">Belongs to the outer membrane factor (OMF) (TC 1.B.17) family.</text>
</comment>
<gene>
    <name evidence="9" type="ORF">HME7025_00024</name>
</gene>
<keyword evidence="7" id="KW-0998">Cell outer membrane</keyword>
<protein>
    <recommendedName>
        <fullName evidence="11">TolC family protein</fullName>
    </recommendedName>
</protein>
<name>A0A2S2DRH7_9BACT</name>
<dbReference type="RefSeq" id="WP_109321691.1">
    <property type="nucleotide sequence ID" value="NZ_CP029346.1"/>
</dbReference>
<evidence type="ECO:0008006" key="11">
    <source>
        <dbReference type="Google" id="ProtNLM"/>
    </source>
</evidence>
<evidence type="ECO:0000256" key="3">
    <source>
        <dbReference type="ARBA" id="ARBA00022448"/>
    </source>
</evidence>
<evidence type="ECO:0000256" key="6">
    <source>
        <dbReference type="ARBA" id="ARBA00023136"/>
    </source>
</evidence>
<dbReference type="Gene3D" id="1.20.1600.10">
    <property type="entry name" value="Outer membrane efflux proteins (OEP)"/>
    <property type="match status" value="1"/>
</dbReference>
<dbReference type="EMBL" id="CP029346">
    <property type="protein sequence ID" value="AWL07909.1"/>
    <property type="molecule type" value="Genomic_DNA"/>
</dbReference>
<dbReference type="PANTHER" id="PTHR30026">
    <property type="entry name" value="OUTER MEMBRANE PROTEIN TOLC"/>
    <property type="match status" value="1"/>
</dbReference>
<evidence type="ECO:0000256" key="4">
    <source>
        <dbReference type="ARBA" id="ARBA00022452"/>
    </source>
</evidence>
<dbReference type="Proteomes" id="UP000245468">
    <property type="component" value="Chromosome"/>
</dbReference>
<keyword evidence="3" id="KW-0813">Transport</keyword>
<accession>A0A2S2DRH7</accession>
<evidence type="ECO:0000256" key="5">
    <source>
        <dbReference type="ARBA" id="ARBA00022692"/>
    </source>
</evidence>
<dbReference type="InterPro" id="IPR051906">
    <property type="entry name" value="TolC-like"/>
</dbReference>
<dbReference type="GO" id="GO:0009279">
    <property type="term" value="C:cell outer membrane"/>
    <property type="evidence" value="ECO:0007669"/>
    <property type="project" value="UniProtKB-SubCell"/>
</dbReference>